<dbReference type="HOGENOM" id="CLU_2586090_0_0_4"/>
<comment type="caution">
    <text evidence="1">The sequence shown here is derived from an EMBL/GenBank/DDBJ whole genome shotgun (WGS) entry which is preliminary data.</text>
</comment>
<keyword evidence="2" id="KW-1185">Reference proteome</keyword>
<dbReference type="STRING" id="1030841.HMPREF9370_0526"/>
<accession>G4CN67</accession>
<evidence type="ECO:0000313" key="1">
    <source>
        <dbReference type="EMBL" id="EGZ50280.1"/>
    </source>
</evidence>
<gene>
    <name evidence="1" type="ORF">HMPREF9370_0526</name>
</gene>
<dbReference type="Proteomes" id="UP000005336">
    <property type="component" value="Unassembled WGS sequence"/>
</dbReference>
<name>G4CN67_9NEIS</name>
<dbReference type="EMBL" id="AGAZ01000024">
    <property type="protein sequence ID" value="EGZ50280.1"/>
    <property type="molecule type" value="Genomic_DNA"/>
</dbReference>
<dbReference type="OrthoDB" id="9914963at2"/>
<proteinExistence type="predicted"/>
<dbReference type="AlphaFoldDB" id="G4CN67"/>
<sequence>MDVRDLCGEGEGKYFMKKIETVLFRPSVVNGLVLAGLNSIKPFSYVERTGLTCLITAATIFILRKKIIHTYNENIIPQPL</sequence>
<dbReference type="PATRIC" id="fig|1030841.3.peg.517"/>
<dbReference type="RefSeq" id="WP_009115672.1">
    <property type="nucleotide sequence ID" value="NZ_JH165159.1"/>
</dbReference>
<evidence type="ECO:0000313" key="2">
    <source>
        <dbReference type="Proteomes" id="UP000005336"/>
    </source>
</evidence>
<organism evidence="1 2">
    <name type="scientific">Neisseria wadsworthii 9715</name>
    <dbReference type="NCBI Taxonomy" id="1030841"/>
    <lineage>
        <taxon>Bacteria</taxon>
        <taxon>Pseudomonadati</taxon>
        <taxon>Pseudomonadota</taxon>
        <taxon>Betaproteobacteria</taxon>
        <taxon>Neisseriales</taxon>
        <taxon>Neisseriaceae</taxon>
        <taxon>Neisseria</taxon>
    </lineage>
</organism>
<reference evidence="1 2" key="1">
    <citation type="submission" date="2011-06" db="EMBL/GenBank/DDBJ databases">
        <authorList>
            <person name="Muzny D."/>
            <person name="Qin X."/>
            <person name="Deng J."/>
            <person name="Jiang H."/>
            <person name="Liu Y."/>
            <person name="Qu J."/>
            <person name="Song X.-Z."/>
            <person name="Zhang L."/>
            <person name="Thornton R."/>
            <person name="Coyle M."/>
            <person name="Francisco L."/>
            <person name="Jackson L."/>
            <person name="Javaid M."/>
            <person name="Korchina V."/>
            <person name="Kovar C."/>
            <person name="Mata R."/>
            <person name="Mathew T."/>
            <person name="Ngo R."/>
            <person name="Nguyen L."/>
            <person name="Nguyen N."/>
            <person name="Okwuonu G."/>
            <person name="Ongeri F."/>
            <person name="Pham C."/>
            <person name="Simmons D."/>
            <person name="Wilczek-Boney K."/>
            <person name="Hale W."/>
            <person name="Jakkamsetti A."/>
            <person name="Pham P."/>
            <person name="Ruth R."/>
            <person name="San Lucas F."/>
            <person name="Warren J."/>
            <person name="Zhang J."/>
            <person name="Zhao Z."/>
            <person name="Zhou C."/>
            <person name="Zhu D."/>
            <person name="Lee S."/>
            <person name="Bess C."/>
            <person name="Blankenburg K."/>
            <person name="Forbes L."/>
            <person name="Fu Q."/>
            <person name="Gubbala S."/>
            <person name="Hirani K."/>
            <person name="Jayaseelan J.C."/>
            <person name="Lara F."/>
            <person name="Munidasa M."/>
            <person name="Palculict T."/>
            <person name="Patil S."/>
            <person name="Pu L.-L."/>
            <person name="Saada N."/>
            <person name="Tang L."/>
            <person name="Weissenberger G."/>
            <person name="Zhu Y."/>
            <person name="Hemphill L."/>
            <person name="Shang Y."/>
            <person name="Youmans B."/>
            <person name="Ayvaz T."/>
            <person name="Ross M."/>
            <person name="Santibanez J."/>
            <person name="Aqrawi P."/>
            <person name="Gross S."/>
            <person name="Joshi V."/>
            <person name="Fowler G."/>
            <person name="Nazareth L."/>
            <person name="Reid J."/>
            <person name="Worley K."/>
            <person name="Petrosino J."/>
            <person name="Highlander S."/>
            <person name="Gibbs R."/>
        </authorList>
    </citation>
    <scope>NUCLEOTIDE SEQUENCE [LARGE SCALE GENOMIC DNA]</scope>
    <source>
        <strain evidence="1 2">9715</strain>
    </source>
</reference>
<protein>
    <submittedName>
        <fullName evidence="1">Uncharacterized protein</fullName>
    </submittedName>
</protein>